<proteinExistence type="predicted"/>
<name>A0ABV8J3S2_9ACTN</name>
<keyword evidence="3" id="KW-1185">Reference proteome</keyword>
<feature type="non-terminal residue" evidence="2">
    <location>
        <position position="127"/>
    </location>
</feature>
<dbReference type="Proteomes" id="UP001595867">
    <property type="component" value="Unassembled WGS sequence"/>
</dbReference>
<accession>A0ABV8J3S2</accession>
<sequence length="127" mass="12854">MALLGRAGECATLREFLSAAHGDPGGTLVVVGEPGIGKTALVEHVVPAAAIRVAGVEAETGFPYAVLHRLLIPYLNAVDRPAGSRVPGGLRVALGLAERLRVVLGLADRPPAGQVPVARAAAALLTA</sequence>
<dbReference type="InterPro" id="IPR041664">
    <property type="entry name" value="AAA_16"/>
</dbReference>
<dbReference type="EMBL" id="JBHSBL010000021">
    <property type="protein sequence ID" value="MFC4069863.1"/>
    <property type="molecule type" value="Genomic_DNA"/>
</dbReference>
<organism evidence="2 3">
    <name type="scientific">Actinoplanes subglobosus</name>
    <dbReference type="NCBI Taxonomy" id="1547892"/>
    <lineage>
        <taxon>Bacteria</taxon>
        <taxon>Bacillati</taxon>
        <taxon>Actinomycetota</taxon>
        <taxon>Actinomycetes</taxon>
        <taxon>Micromonosporales</taxon>
        <taxon>Micromonosporaceae</taxon>
        <taxon>Actinoplanes</taxon>
    </lineage>
</organism>
<protein>
    <submittedName>
        <fullName evidence="2">ATP-binding protein</fullName>
    </submittedName>
</protein>
<dbReference type="Pfam" id="PF13191">
    <property type="entry name" value="AAA_16"/>
    <property type="match status" value="1"/>
</dbReference>
<dbReference type="RefSeq" id="WP_378070747.1">
    <property type="nucleotide sequence ID" value="NZ_JBHSBL010000021.1"/>
</dbReference>
<comment type="caution">
    <text evidence="2">The sequence shown here is derived from an EMBL/GenBank/DDBJ whole genome shotgun (WGS) entry which is preliminary data.</text>
</comment>
<feature type="domain" description="Orc1-like AAA ATPase" evidence="1">
    <location>
        <begin position="3"/>
        <end position="95"/>
    </location>
</feature>
<evidence type="ECO:0000313" key="2">
    <source>
        <dbReference type="EMBL" id="MFC4069863.1"/>
    </source>
</evidence>
<reference evidence="3" key="1">
    <citation type="journal article" date="2019" name="Int. J. Syst. Evol. Microbiol.">
        <title>The Global Catalogue of Microorganisms (GCM) 10K type strain sequencing project: providing services to taxonomists for standard genome sequencing and annotation.</title>
        <authorList>
            <consortium name="The Broad Institute Genomics Platform"/>
            <consortium name="The Broad Institute Genome Sequencing Center for Infectious Disease"/>
            <person name="Wu L."/>
            <person name="Ma J."/>
        </authorList>
    </citation>
    <scope>NUCLEOTIDE SEQUENCE [LARGE SCALE GENOMIC DNA]</scope>
    <source>
        <strain evidence="3">TBRC 5832</strain>
    </source>
</reference>
<gene>
    <name evidence="2" type="ORF">ACFO0C_33480</name>
</gene>
<dbReference type="SUPFAM" id="SSF52540">
    <property type="entry name" value="P-loop containing nucleoside triphosphate hydrolases"/>
    <property type="match status" value="1"/>
</dbReference>
<dbReference type="Gene3D" id="3.40.50.300">
    <property type="entry name" value="P-loop containing nucleotide triphosphate hydrolases"/>
    <property type="match status" value="1"/>
</dbReference>
<evidence type="ECO:0000313" key="3">
    <source>
        <dbReference type="Proteomes" id="UP001595867"/>
    </source>
</evidence>
<evidence type="ECO:0000259" key="1">
    <source>
        <dbReference type="Pfam" id="PF13191"/>
    </source>
</evidence>
<keyword evidence="2" id="KW-0067">ATP-binding</keyword>
<keyword evidence="2" id="KW-0547">Nucleotide-binding</keyword>
<dbReference type="InterPro" id="IPR027417">
    <property type="entry name" value="P-loop_NTPase"/>
</dbReference>
<dbReference type="GO" id="GO:0005524">
    <property type="term" value="F:ATP binding"/>
    <property type="evidence" value="ECO:0007669"/>
    <property type="project" value="UniProtKB-KW"/>
</dbReference>